<proteinExistence type="predicted"/>
<comment type="caution">
    <text evidence="2">The sequence shown here is derived from an EMBL/GenBank/DDBJ whole genome shotgun (WGS) entry which is preliminary data.</text>
</comment>
<gene>
    <name evidence="2" type="ORF">KIW84_023297</name>
</gene>
<sequence>MTHYGWFLGLEDSWSRYIDWGSFKALQGHDMLLGWYASGLILSMEYFKGIMSKIQDYFPYYLSIASSDEIFSESSLSSSSYISLPEEAYTENILPSVASLASSSRQDNFDTDLDVDFSSDR</sequence>
<evidence type="ECO:0000256" key="1">
    <source>
        <dbReference type="SAM" id="MobiDB-lite"/>
    </source>
</evidence>
<dbReference type="AlphaFoldDB" id="A0A9D4YF66"/>
<evidence type="ECO:0000313" key="2">
    <source>
        <dbReference type="EMBL" id="KAI5437118.1"/>
    </source>
</evidence>
<protein>
    <submittedName>
        <fullName evidence="2">Uncharacterized protein</fullName>
    </submittedName>
</protein>
<dbReference type="Gramene" id="Psat02G0329700-T1">
    <property type="protein sequence ID" value="KAI5437118.1"/>
    <property type="gene ID" value="KIW84_023297"/>
</dbReference>
<feature type="compositionally biased region" description="Acidic residues" evidence="1">
    <location>
        <begin position="109"/>
        <end position="121"/>
    </location>
</feature>
<reference evidence="2 3" key="1">
    <citation type="journal article" date="2022" name="Nat. Genet.">
        <title>Improved pea reference genome and pan-genome highlight genomic features and evolutionary characteristics.</title>
        <authorList>
            <person name="Yang T."/>
            <person name="Liu R."/>
            <person name="Luo Y."/>
            <person name="Hu S."/>
            <person name="Wang D."/>
            <person name="Wang C."/>
            <person name="Pandey M.K."/>
            <person name="Ge S."/>
            <person name="Xu Q."/>
            <person name="Li N."/>
            <person name="Li G."/>
            <person name="Huang Y."/>
            <person name="Saxena R.K."/>
            <person name="Ji Y."/>
            <person name="Li M."/>
            <person name="Yan X."/>
            <person name="He Y."/>
            <person name="Liu Y."/>
            <person name="Wang X."/>
            <person name="Xiang C."/>
            <person name="Varshney R.K."/>
            <person name="Ding H."/>
            <person name="Gao S."/>
            <person name="Zong X."/>
        </authorList>
    </citation>
    <scope>NUCLEOTIDE SEQUENCE [LARGE SCALE GENOMIC DNA]</scope>
    <source>
        <strain evidence="2 3">cv. Zhongwan 6</strain>
    </source>
</reference>
<name>A0A9D4YF66_PEA</name>
<feature type="region of interest" description="Disordered" evidence="1">
    <location>
        <begin position="100"/>
        <end position="121"/>
    </location>
</feature>
<evidence type="ECO:0000313" key="3">
    <source>
        <dbReference type="Proteomes" id="UP001058974"/>
    </source>
</evidence>
<keyword evidence="3" id="KW-1185">Reference proteome</keyword>
<dbReference type="EMBL" id="JAMSHJ010000002">
    <property type="protein sequence ID" value="KAI5437118.1"/>
    <property type="molecule type" value="Genomic_DNA"/>
</dbReference>
<dbReference type="Proteomes" id="UP001058974">
    <property type="component" value="Chromosome 2"/>
</dbReference>
<accession>A0A9D4YF66</accession>
<organism evidence="2 3">
    <name type="scientific">Pisum sativum</name>
    <name type="common">Garden pea</name>
    <name type="synonym">Lathyrus oleraceus</name>
    <dbReference type="NCBI Taxonomy" id="3888"/>
    <lineage>
        <taxon>Eukaryota</taxon>
        <taxon>Viridiplantae</taxon>
        <taxon>Streptophyta</taxon>
        <taxon>Embryophyta</taxon>
        <taxon>Tracheophyta</taxon>
        <taxon>Spermatophyta</taxon>
        <taxon>Magnoliopsida</taxon>
        <taxon>eudicotyledons</taxon>
        <taxon>Gunneridae</taxon>
        <taxon>Pentapetalae</taxon>
        <taxon>rosids</taxon>
        <taxon>fabids</taxon>
        <taxon>Fabales</taxon>
        <taxon>Fabaceae</taxon>
        <taxon>Papilionoideae</taxon>
        <taxon>50 kb inversion clade</taxon>
        <taxon>NPAAA clade</taxon>
        <taxon>Hologalegina</taxon>
        <taxon>IRL clade</taxon>
        <taxon>Fabeae</taxon>
        <taxon>Lathyrus</taxon>
    </lineage>
</organism>